<evidence type="ECO:0008006" key="4">
    <source>
        <dbReference type="Google" id="ProtNLM"/>
    </source>
</evidence>
<dbReference type="AlphaFoldDB" id="A0A238J4D7"/>
<keyword evidence="3" id="KW-1185">Reference proteome</keyword>
<dbReference type="RefSeq" id="WP_093975793.1">
    <property type="nucleotide sequence ID" value="NZ_FXXQ01000020.1"/>
</dbReference>
<keyword evidence="1" id="KW-0472">Membrane</keyword>
<organism evidence="2 3">
    <name type="scientific">Boseongicola aestuarii</name>
    <dbReference type="NCBI Taxonomy" id="1470561"/>
    <lineage>
        <taxon>Bacteria</taxon>
        <taxon>Pseudomonadati</taxon>
        <taxon>Pseudomonadota</taxon>
        <taxon>Alphaproteobacteria</taxon>
        <taxon>Rhodobacterales</taxon>
        <taxon>Paracoccaceae</taxon>
        <taxon>Boseongicola</taxon>
    </lineage>
</organism>
<gene>
    <name evidence="2" type="ORF">BOA8489_03753</name>
</gene>
<sequence length="170" mass="19518">MATFTYHHSKKNLVWIIGLLTALLGVFGFAVLFGAGFDPNSSDFLWAVVVGLSLLVSIAAFGWILWKNPRAVVVGDIGIYNPLVFKRPLRWDEIHRIRRVRVRRALYGERDWLIVEPSPGILAPLRMPTWRRLELWLQKQHGVCIPLHGLEGDADEIVRSVERFRPVTRQ</sequence>
<reference evidence="2 3" key="1">
    <citation type="submission" date="2017-05" db="EMBL/GenBank/DDBJ databases">
        <authorList>
            <person name="Song R."/>
            <person name="Chenine A.L."/>
            <person name="Ruprecht R.M."/>
        </authorList>
    </citation>
    <scope>NUCLEOTIDE SEQUENCE [LARGE SCALE GENOMIC DNA]</scope>
    <source>
        <strain evidence="2 3">CECT 8489</strain>
    </source>
</reference>
<evidence type="ECO:0000256" key="1">
    <source>
        <dbReference type="SAM" id="Phobius"/>
    </source>
</evidence>
<keyword evidence="1" id="KW-1133">Transmembrane helix</keyword>
<evidence type="ECO:0000313" key="2">
    <source>
        <dbReference type="EMBL" id="SMX25609.1"/>
    </source>
</evidence>
<feature type="transmembrane region" description="Helical" evidence="1">
    <location>
        <begin position="12"/>
        <end position="32"/>
    </location>
</feature>
<accession>A0A238J4D7</accession>
<evidence type="ECO:0000313" key="3">
    <source>
        <dbReference type="Proteomes" id="UP000201838"/>
    </source>
</evidence>
<keyword evidence="1" id="KW-0812">Transmembrane</keyword>
<feature type="transmembrane region" description="Helical" evidence="1">
    <location>
        <begin position="44"/>
        <end position="66"/>
    </location>
</feature>
<name>A0A238J4D7_9RHOB</name>
<dbReference type="EMBL" id="FXXQ01000020">
    <property type="protein sequence ID" value="SMX25609.1"/>
    <property type="molecule type" value="Genomic_DNA"/>
</dbReference>
<dbReference type="Proteomes" id="UP000201838">
    <property type="component" value="Unassembled WGS sequence"/>
</dbReference>
<protein>
    <recommendedName>
        <fullName evidence="4">PH domain-containing protein</fullName>
    </recommendedName>
</protein>
<proteinExistence type="predicted"/>